<dbReference type="Pfam" id="PF00789">
    <property type="entry name" value="UBX"/>
    <property type="match status" value="1"/>
</dbReference>
<feature type="domain" description="UBX" evidence="5">
    <location>
        <begin position="89"/>
        <end position="166"/>
    </location>
</feature>
<keyword evidence="3" id="KW-0378">Hydrolase</keyword>
<accession>A0A7S3YI01</accession>
<dbReference type="InterPro" id="IPR008580">
    <property type="entry name" value="PPPDE_dom"/>
</dbReference>
<dbReference type="Pfam" id="PF05903">
    <property type="entry name" value="Peptidase_C97"/>
    <property type="match status" value="1"/>
</dbReference>
<dbReference type="Gene3D" id="3.10.20.90">
    <property type="entry name" value="Phosphatidylinositol 3-kinase Catalytic Subunit, Chain A, domain 1"/>
    <property type="match status" value="1"/>
</dbReference>
<dbReference type="InterPro" id="IPR042266">
    <property type="entry name" value="PPPDE_sf"/>
</dbReference>
<name>A0A7S3YI01_9EUKA</name>
<dbReference type="InterPro" id="IPR029071">
    <property type="entry name" value="Ubiquitin-like_domsf"/>
</dbReference>
<reference evidence="7" key="1">
    <citation type="submission" date="2021-01" db="EMBL/GenBank/DDBJ databases">
        <authorList>
            <person name="Corre E."/>
            <person name="Pelletier E."/>
            <person name="Niang G."/>
            <person name="Scheremetjew M."/>
            <person name="Finn R."/>
            <person name="Kale V."/>
            <person name="Holt S."/>
            <person name="Cochrane G."/>
            <person name="Meng A."/>
            <person name="Brown T."/>
            <person name="Cohen L."/>
        </authorList>
    </citation>
    <scope>NUCLEOTIDE SEQUENCE</scope>
    <source>
        <strain evidence="7">CCCM811</strain>
    </source>
</reference>
<evidence type="ECO:0000259" key="5">
    <source>
        <dbReference type="PROSITE" id="PS50033"/>
    </source>
</evidence>
<evidence type="ECO:0000256" key="3">
    <source>
        <dbReference type="ARBA" id="ARBA00022801"/>
    </source>
</evidence>
<organism evidence="7">
    <name type="scientific">Lotharella globosa</name>
    <dbReference type="NCBI Taxonomy" id="91324"/>
    <lineage>
        <taxon>Eukaryota</taxon>
        <taxon>Sar</taxon>
        <taxon>Rhizaria</taxon>
        <taxon>Cercozoa</taxon>
        <taxon>Chlorarachniophyceae</taxon>
        <taxon>Lotharella</taxon>
    </lineage>
</organism>
<dbReference type="GO" id="GO:0005783">
    <property type="term" value="C:endoplasmic reticulum"/>
    <property type="evidence" value="ECO:0007669"/>
    <property type="project" value="TreeGrafter"/>
</dbReference>
<dbReference type="InterPro" id="IPR050730">
    <property type="entry name" value="UBX_domain-protein"/>
</dbReference>
<dbReference type="PANTHER" id="PTHR23322:SF1">
    <property type="entry name" value="FAS-ASSOCIATED FACTOR 2"/>
    <property type="match status" value="1"/>
</dbReference>
<dbReference type="PROSITE" id="PS50033">
    <property type="entry name" value="UBX"/>
    <property type="match status" value="1"/>
</dbReference>
<feature type="coiled-coil region" evidence="4">
    <location>
        <begin position="51"/>
        <end position="78"/>
    </location>
</feature>
<dbReference type="CDD" id="cd01767">
    <property type="entry name" value="UBX"/>
    <property type="match status" value="1"/>
</dbReference>
<comment type="similarity">
    <text evidence="1">Belongs to the DeSI family.</text>
</comment>
<gene>
    <name evidence="7" type="ORF">LGLO00237_LOCUS5442</name>
</gene>
<proteinExistence type="inferred from homology"/>
<keyword evidence="2" id="KW-0645">Protease</keyword>
<dbReference type="PROSITE" id="PS51858">
    <property type="entry name" value="PPPDE"/>
    <property type="match status" value="1"/>
</dbReference>
<dbReference type="SMART" id="SM00166">
    <property type="entry name" value="UBX"/>
    <property type="match status" value="1"/>
</dbReference>
<keyword evidence="4" id="KW-0175">Coiled coil</keyword>
<evidence type="ECO:0000256" key="4">
    <source>
        <dbReference type="SAM" id="Coils"/>
    </source>
</evidence>
<dbReference type="GO" id="GO:0008233">
    <property type="term" value="F:peptidase activity"/>
    <property type="evidence" value="ECO:0007669"/>
    <property type="project" value="UniProtKB-KW"/>
</dbReference>
<feature type="domain" description="PPPDE" evidence="6">
    <location>
        <begin position="1"/>
        <end position="45"/>
    </location>
</feature>
<evidence type="ECO:0000256" key="1">
    <source>
        <dbReference type="ARBA" id="ARBA00008140"/>
    </source>
</evidence>
<protein>
    <recommendedName>
        <fullName evidence="8">UBX domain-containing protein</fullName>
    </recommendedName>
</protein>
<dbReference type="SUPFAM" id="SSF54236">
    <property type="entry name" value="Ubiquitin-like"/>
    <property type="match status" value="1"/>
</dbReference>
<dbReference type="EMBL" id="HBIV01007354">
    <property type="protein sequence ID" value="CAE0652246.1"/>
    <property type="molecule type" value="Transcribed_RNA"/>
</dbReference>
<evidence type="ECO:0000259" key="6">
    <source>
        <dbReference type="PROSITE" id="PS51858"/>
    </source>
</evidence>
<dbReference type="PANTHER" id="PTHR23322">
    <property type="entry name" value="FAS-ASSOCIATED PROTEIN"/>
    <property type="match status" value="1"/>
</dbReference>
<evidence type="ECO:0000313" key="7">
    <source>
        <dbReference type="EMBL" id="CAE0652246.1"/>
    </source>
</evidence>
<sequence>MMFPAKSYDLLAKNCNHFSELFCLKLGVTFPNWVNRMAKMGAMMQGKGDFVAQEKAKIQQAEARRREKEAKMKELKTRQGQLKPEADANAKGVILIQVNCPGGKKARRRFVETDTIGDVMEFVYAYDSMVARKGFELVQTMPRKVFSNNRMTLAAAGLKGRANLFVKKKM</sequence>
<dbReference type="AlphaFoldDB" id="A0A7S3YI01"/>
<dbReference type="GO" id="GO:0043130">
    <property type="term" value="F:ubiquitin binding"/>
    <property type="evidence" value="ECO:0007669"/>
    <property type="project" value="TreeGrafter"/>
</dbReference>
<dbReference type="GO" id="GO:0036503">
    <property type="term" value="P:ERAD pathway"/>
    <property type="evidence" value="ECO:0007669"/>
    <property type="project" value="TreeGrafter"/>
</dbReference>
<evidence type="ECO:0008006" key="8">
    <source>
        <dbReference type="Google" id="ProtNLM"/>
    </source>
</evidence>
<evidence type="ECO:0000256" key="2">
    <source>
        <dbReference type="ARBA" id="ARBA00022670"/>
    </source>
</evidence>
<dbReference type="Gene3D" id="3.90.1720.30">
    <property type="entry name" value="PPPDE domains"/>
    <property type="match status" value="1"/>
</dbReference>
<dbReference type="InterPro" id="IPR001012">
    <property type="entry name" value="UBX_dom"/>
</dbReference>